<comment type="caution">
    <text evidence="2">The sequence shown here is derived from an EMBL/GenBank/DDBJ whole genome shotgun (WGS) entry which is preliminary data.</text>
</comment>
<keyword evidence="1" id="KW-1133">Transmembrane helix</keyword>
<gene>
    <name evidence="2" type="ORF">GOODEAATRI_034273</name>
</gene>
<evidence type="ECO:0000256" key="1">
    <source>
        <dbReference type="SAM" id="Phobius"/>
    </source>
</evidence>
<dbReference type="Proteomes" id="UP001476798">
    <property type="component" value="Unassembled WGS sequence"/>
</dbReference>
<keyword evidence="1" id="KW-0472">Membrane</keyword>
<sequence length="105" mass="12021">MIIPRTLSTSNLNTSAPHSFTIPPVFLSFLLMDVYFQSPSVQSIPSPLQAFLHWFPNITTDHNIICIHHNLRTLPRQGVVFSFYIYIIVAFCNNLMLYLFSGSMN</sequence>
<accession>A0ABV0PJB1</accession>
<evidence type="ECO:0000313" key="3">
    <source>
        <dbReference type="Proteomes" id="UP001476798"/>
    </source>
</evidence>
<feature type="transmembrane region" description="Helical" evidence="1">
    <location>
        <begin position="79"/>
        <end position="100"/>
    </location>
</feature>
<keyword evidence="3" id="KW-1185">Reference proteome</keyword>
<name>A0ABV0PJB1_9TELE</name>
<organism evidence="2 3">
    <name type="scientific">Goodea atripinnis</name>
    <dbReference type="NCBI Taxonomy" id="208336"/>
    <lineage>
        <taxon>Eukaryota</taxon>
        <taxon>Metazoa</taxon>
        <taxon>Chordata</taxon>
        <taxon>Craniata</taxon>
        <taxon>Vertebrata</taxon>
        <taxon>Euteleostomi</taxon>
        <taxon>Actinopterygii</taxon>
        <taxon>Neopterygii</taxon>
        <taxon>Teleostei</taxon>
        <taxon>Neoteleostei</taxon>
        <taxon>Acanthomorphata</taxon>
        <taxon>Ovalentaria</taxon>
        <taxon>Atherinomorphae</taxon>
        <taxon>Cyprinodontiformes</taxon>
        <taxon>Goodeidae</taxon>
        <taxon>Goodea</taxon>
    </lineage>
</organism>
<protein>
    <submittedName>
        <fullName evidence="2">Uncharacterized protein</fullName>
    </submittedName>
</protein>
<proteinExistence type="predicted"/>
<evidence type="ECO:0000313" key="2">
    <source>
        <dbReference type="EMBL" id="MEQ2183585.1"/>
    </source>
</evidence>
<keyword evidence="1" id="KW-0812">Transmembrane</keyword>
<dbReference type="EMBL" id="JAHRIO010078355">
    <property type="protein sequence ID" value="MEQ2183585.1"/>
    <property type="molecule type" value="Genomic_DNA"/>
</dbReference>
<reference evidence="2 3" key="1">
    <citation type="submission" date="2021-06" db="EMBL/GenBank/DDBJ databases">
        <authorList>
            <person name="Palmer J.M."/>
        </authorList>
    </citation>
    <scope>NUCLEOTIDE SEQUENCE [LARGE SCALE GENOMIC DNA]</scope>
    <source>
        <strain evidence="2 3">GA_2019</strain>
        <tissue evidence="2">Muscle</tissue>
    </source>
</reference>